<dbReference type="Proteomes" id="UP001230649">
    <property type="component" value="Unassembled WGS sequence"/>
</dbReference>
<evidence type="ECO:0000313" key="2">
    <source>
        <dbReference type="Proteomes" id="UP001230649"/>
    </source>
</evidence>
<accession>A0ACC2X2N7</accession>
<dbReference type="EMBL" id="JASBWS010000001">
    <property type="protein sequence ID" value="KAJ9117921.1"/>
    <property type="molecule type" value="Genomic_DNA"/>
</dbReference>
<keyword evidence="2" id="KW-1185">Reference proteome</keyword>
<reference evidence="1" key="1">
    <citation type="submission" date="2023-04" db="EMBL/GenBank/DDBJ databases">
        <title>Draft Genome sequencing of Naganishia species isolated from polar environments using Oxford Nanopore Technology.</title>
        <authorList>
            <person name="Leo P."/>
            <person name="Venkateswaran K."/>
        </authorList>
    </citation>
    <scope>NUCLEOTIDE SEQUENCE</scope>
    <source>
        <strain evidence="1">MNA-CCFEE 5262</strain>
    </source>
</reference>
<evidence type="ECO:0000313" key="1">
    <source>
        <dbReference type="EMBL" id="KAJ9117921.1"/>
    </source>
</evidence>
<organism evidence="1 2">
    <name type="scientific">Naganishia adeliensis</name>
    <dbReference type="NCBI Taxonomy" id="92952"/>
    <lineage>
        <taxon>Eukaryota</taxon>
        <taxon>Fungi</taxon>
        <taxon>Dikarya</taxon>
        <taxon>Basidiomycota</taxon>
        <taxon>Agaricomycotina</taxon>
        <taxon>Tremellomycetes</taxon>
        <taxon>Filobasidiales</taxon>
        <taxon>Filobasidiaceae</taxon>
        <taxon>Naganishia</taxon>
    </lineage>
</organism>
<protein>
    <submittedName>
        <fullName evidence="1">Uncharacterized protein</fullName>
    </submittedName>
</protein>
<name>A0ACC2X2N7_9TREE</name>
<proteinExistence type="predicted"/>
<gene>
    <name evidence="1" type="ORF">QFC20_000202</name>
</gene>
<sequence>MSPRAPQPTLDAVYLLTPTTQNVQRVLADFEHGRRTYRHVHLYFIDGQSILLFTLSRLSTSPLGVSDRLAEQITNGLPDDVLQSFVELYCNFWPLESRVFTTNMPSTFFTLFGNPGGIVAAELAQDRFEEDLLNLLATLGENPYIRYYAPHHHPPLGSLALSATPGSAYASRPAPASANPAPSATPEARWKTALNAVGGGKDVQNYSGEQICRRIALQLQTDLDDYQALNPDFPPASNHRPRSVMFVVDRSMDPVAPFLHEFTYQAMIHDLLPLDEGPTYRYKVKTALGAIEQKEALLNEEDPIWTEIRHMHMKEAIDKLMVDFNRFTNEHAGFRNNDNASSLDDMKDMLASLPSFTETRDKFSAHLEMSQTCMNTFSQSKLPQAANVEQCCATGVTPDGKNPKSLVEDMIPLLSDKTLSNKDKVRIIALWILHRDGVPDEDRKRLFQHARLSLGEQDAVNNLVHLGSRVVRSGNDRNSRTRLKQKYGASDDDYELSRYKPLIRQLIEEQVSGRLSPNDFPYLREAPTETPLPAHVRPAAVTSNSLNNGGSLRSARPTWHKAPAARVQATTESRQRIILFVAGGMTFSEQRLAYLIGDSLNKEVIIGSTHQTTPEAFINDMRTLGRAGVGGNPPNAKPLSPYAPRPSRPEHGRQPSFQNILDARIWSEPVGPPALPPPVAVQAAPQPSRFGSSLAVNNRSAPPAPSTGSKMSFGLGRHKDDKKKDKEERKAMEAAAAGNGQGNGHGAGGDGKKKGLFKMKW</sequence>
<comment type="caution">
    <text evidence="1">The sequence shown here is derived from an EMBL/GenBank/DDBJ whole genome shotgun (WGS) entry which is preliminary data.</text>
</comment>